<sequence length="145" mass="15498">MSKSLVWSLILPAMAAIGVGAYGFLFGDEVSAARDGTISSSTEGALDPPELWTCERIYPEYKAYLDAGNAPEAWIHVGKVYRDANSGKIYTWRNWIDWANVSNCGGDALLAKPEMSSSEWLGLAIPQFGVGLVAAERGSGPKSPG</sequence>
<organism evidence="1 2">
    <name type="scientific">Qipengyuania soli</name>
    <dbReference type="NCBI Taxonomy" id="2782568"/>
    <lineage>
        <taxon>Bacteria</taxon>
        <taxon>Pseudomonadati</taxon>
        <taxon>Pseudomonadota</taxon>
        <taxon>Alphaproteobacteria</taxon>
        <taxon>Sphingomonadales</taxon>
        <taxon>Erythrobacteraceae</taxon>
        <taxon>Qipengyuania</taxon>
    </lineage>
</organism>
<evidence type="ECO:0000313" key="2">
    <source>
        <dbReference type="Proteomes" id="UP000594459"/>
    </source>
</evidence>
<keyword evidence="2" id="KW-1185">Reference proteome</keyword>
<reference evidence="1 2" key="1">
    <citation type="submission" date="2020-11" db="EMBL/GenBank/DDBJ databases">
        <title>The genome sequence of Erythrobacter sp. 6D36.</title>
        <authorList>
            <person name="Liu Y."/>
        </authorList>
    </citation>
    <scope>NUCLEOTIDE SEQUENCE [LARGE SCALE GENOMIC DNA]</scope>
    <source>
        <strain evidence="1 2">6D36</strain>
    </source>
</reference>
<dbReference type="AlphaFoldDB" id="A0A7S8F364"/>
<protein>
    <submittedName>
        <fullName evidence="1">Uncharacterized protein</fullName>
    </submittedName>
</protein>
<dbReference type="RefSeq" id="WP_200981150.1">
    <property type="nucleotide sequence ID" value="NZ_CP064654.1"/>
</dbReference>
<dbReference type="KEGG" id="qso:IRL76_09670"/>
<accession>A0A7S8F364</accession>
<dbReference type="EMBL" id="CP064654">
    <property type="protein sequence ID" value="QPC98143.1"/>
    <property type="molecule type" value="Genomic_DNA"/>
</dbReference>
<name>A0A7S8F364_9SPHN</name>
<evidence type="ECO:0000313" key="1">
    <source>
        <dbReference type="EMBL" id="QPC98143.1"/>
    </source>
</evidence>
<gene>
    <name evidence="1" type="ORF">IRL76_09670</name>
</gene>
<dbReference type="Proteomes" id="UP000594459">
    <property type="component" value="Chromosome"/>
</dbReference>
<proteinExistence type="predicted"/>